<accession>A0A1M5QVH1</accession>
<dbReference type="InterPro" id="IPR030489">
    <property type="entry name" value="TR_Rrf2-type_CS"/>
</dbReference>
<dbReference type="Proteomes" id="UP000184032">
    <property type="component" value="Unassembled WGS sequence"/>
</dbReference>
<dbReference type="NCBIfam" id="TIGR00738">
    <property type="entry name" value="rrf2_super"/>
    <property type="match status" value="1"/>
</dbReference>
<dbReference type="PANTHER" id="PTHR33221:SF2">
    <property type="entry name" value="TRANSCRIPTIONAL REGULATOR"/>
    <property type="match status" value="1"/>
</dbReference>
<sequence>MKITREIDYAFRICAYLASREGEIVGAPKIAYQQSIPERFALRILRKLNLAGITEAQRGATGGYKLKRPKETISLYDIILAVDGPIVVNNCLDEEGPDCTLFGNNPAAYNYCKFHMKLVDVKSMLIDSFSSSTLDQFV</sequence>
<dbReference type="OrthoDB" id="9804747at2"/>
<dbReference type="RefSeq" id="WP_073183902.1">
    <property type="nucleotide sequence ID" value="NZ_FQXI01000003.1"/>
</dbReference>
<dbReference type="PANTHER" id="PTHR33221">
    <property type="entry name" value="WINGED HELIX-TURN-HELIX TRANSCRIPTIONAL REGULATOR, RRF2 FAMILY"/>
    <property type="match status" value="1"/>
</dbReference>
<dbReference type="Pfam" id="PF02082">
    <property type="entry name" value="Rrf2"/>
    <property type="match status" value="1"/>
</dbReference>
<name>A0A1M5QVH1_9FIRM</name>
<dbReference type="SUPFAM" id="SSF46785">
    <property type="entry name" value="Winged helix' DNA-binding domain"/>
    <property type="match status" value="1"/>
</dbReference>
<dbReference type="InterPro" id="IPR000944">
    <property type="entry name" value="Tscrpt_reg_Rrf2"/>
</dbReference>
<dbReference type="AlphaFoldDB" id="A0A1M5QVH1"/>
<dbReference type="EMBL" id="FQXI01000003">
    <property type="protein sequence ID" value="SHH18092.1"/>
    <property type="molecule type" value="Genomic_DNA"/>
</dbReference>
<keyword evidence="2" id="KW-1185">Reference proteome</keyword>
<protein>
    <submittedName>
        <fullName evidence="1">Transcriptional regulator, BadM/Rrf2 family</fullName>
    </submittedName>
</protein>
<dbReference type="STRING" id="1120995.SAMN02745245_00759"/>
<evidence type="ECO:0000313" key="1">
    <source>
        <dbReference type="EMBL" id="SHH18092.1"/>
    </source>
</evidence>
<dbReference type="InterPro" id="IPR036390">
    <property type="entry name" value="WH_DNA-bd_sf"/>
</dbReference>
<organism evidence="1 2">
    <name type="scientific">Anaerosphaera aminiphila DSM 21120</name>
    <dbReference type="NCBI Taxonomy" id="1120995"/>
    <lineage>
        <taxon>Bacteria</taxon>
        <taxon>Bacillati</taxon>
        <taxon>Bacillota</taxon>
        <taxon>Tissierellia</taxon>
        <taxon>Tissierellales</taxon>
        <taxon>Peptoniphilaceae</taxon>
        <taxon>Anaerosphaera</taxon>
    </lineage>
</organism>
<dbReference type="GO" id="GO:0003700">
    <property type="term" value="F:DNA-binding transcription factor activity"/>
    <property type="evidence" value="ECO:0007669"/>
    <property type="project" value="TreeGrafter"/>
</dbReference>
<dbReference type="GO" id="GO:0005829">
    <property type="term" value="C:cytosol"/>
    <property type="evidence" value="ECO:0007669"/>
    <property type="project" value="TreeGrafter"/>
</dbReference>
<gene>
    <name evidence="1" type="ORF">SAMN02745245_00759</name>
</gene>
<evidence type="ECO:0000313" key="2">
    <source>
        <dbReference type="Proteomes" id="UP000184032"/>
    </source>
</evidence>
<proteinExistence type="predicted"/>
<dbReference type="InterPro" id="IPR036388">
    <property type="entry name" value="WH-like_DNA-bd_sf"/>
</dbReference>
<dbReference type="PROSITE" id="PS51197">
    <property type="entry name" value="HTH_RRF2_2"/>
    <property type="match status" value="1"/>
</dbReference>
<dbReference type="Gene3D" id="1.10.10.10">
    <property type="entry name" value="Winged helix-like DNA-binding domain superfamily/Winged helix DNA-binding domain"/>
    <property type="match status" value="1"/>
</dbReference>
<dbReference type="PROSITE" id="PS01332">
    <property type="entry name" value="HTH_RRF2_1"/>
    <property type="match status" value="1"/>
</dbReference>
<reference evidence="2" key="1">
    <citation type="submission" date="2016-11" db="EMBL/GenBank/DDBJ databases">
        <authorList>
            <person name="Varghese N."/>
            <person name="Submissions S."/>
        </authorList>
    </citation>
    <scope>NUCLEOTIDE SEQUENCE [LARGE SCALE GENOMIC DNA]</scope>
    <source>
        <strain evidence="2">DSM 21120</strain>
    </source>
</reference>